<evidence type="ECO:0000256" key="1">
    <source>
        <dbReference type="ARBA" id="ARBA00008270"/>
    </source>
</evidence>
<dbReference type="Gene3D" id="3.10.310.10">
    <property type="entry name" value="Diaminopimelate Epimerase, Chain A, domain 1"/>
    <property type="match status" value="2"/>
</dbReference>
<dbReference type="PANTHER" id="PTHR13774:SF17">
    <property type="entry name" value="PHENAZINE BIOSYNTHESIS-LIKE DOMAIN-CONTAINING PROTEIN"/>
    <property type="match status" value="1"/>
</dbReference>
<comment type="caution">
    <text evidence="3">The sequence shown here is derived from an EMBL/GenBank/DDBJ whole genome shotgun (WGS) entry which is preliminary data.</text>
</comment>
<proteinExistence type="inferred from homology"/>
<dbReference type="SUPFAM" id="SSF54506">
    <property type="entry name" value="Diaminopimelate epimerase-like"/>
    <property type="match status" value="1"/>
</dbReference>
<keyword evidence="2" id="KW-0413">Isomerase</keyword>
<name>A0A3N2E0E3_9GAMM</name>
<sequence length="263" mass="29083">MLMANRIKISAFIGRNALKATGNACYVDVLSSAQEAAAPAAHNLASTYCQTHRLDSEQVSLQCFSGLYPIRCCGHGLLSAAHYWLHETQSTHLSLVTSESMVKAYTDTDLSHKVWLQFTRLHHHPITMPPWVAQLYPKQSPIKAVTYGDEQGYLLLQWPDGTDIGELTAPAEQLGLFTRRALICTARVSHHVSSIVYRYFAPQYGVNEDAATGSAMRLLVDFFQQPELQAVQLSQQRGLLFGRLVGDRVEVGGYCQTEAVDAA</sequence>
<dbReference type="GO" id="GO:0005737">
    <property type="term" value="C:cytoplasm"/>
    <property type="evidence" value="ECO:0007669"/>
    <property type="project" value="TreeGrafter"/>
</dbReference>
<accession>A0A3N2E0E3</accession>
<keyword evidence="4" id="KW-1185">Reference proteome</keyword>
<protein>
    <submittedName>
        <fullName evidence="3">Putative PhzF superfamily epimerase YddE/YHI9</fullName>
    </submittedName>
</protein>
<dbReference type="Proteomes" id="UP000275394">
    <property type="component" value="Unassembled WGS sequence"/>
</dbReference>
<evidence type="ECO:0000256" key="2">
    <source>
        <dbReference type="ARBA" id="ARBA00023235"/>
    </source>
</evidence>
<gene>
    <name evidence="3" type="ORF">EDC56_1083</name>
</gene>
<evidence type="ECO:0000313" key="3">
    <source>
        <dbReference type="EMBL" id="ROS05548.1"/>
    </source>
</evidence>
<evidence type="ECO:0000313" key="4">
    <source>
        <dbReference type="Proteomes" id="UP000275394"/>
    </source>
</evidence>
<comment type="similarity">
    <text evidence="1">Belongs to the PhzF family.</text>
</comment>
<dbReference type="InterPro" id="IPR003719">
    <property type="entry name" value="Phenazine_PhzF-like"/>
</dbReference>
<dbReference type="EMBL" id="RKHR01000003">
    <property type="protein sequence ID" value="ROS05548.1"/>
    <property type="molecule type" value="Genomic_DNA"/>
</dbReference>
<dbReference type="AlphaFoldDB" id="A0A3N2E0E3"/>
<dbReference type="GO" id="GO:0016853">
    <property type="term" value="F:isomerase activity"/>
    <property type="evidence" value="ECO:0007669"/>
    <property type="project" value="UniProtKB-KW"/>
</dbReference>
<reference evidence="3 4" key="1">
    <citation type="submission" date="2018-11" db="EMBL/GenBank/DDBJ databases">
        <title>Genomic Encyclopedia of Type Strains, Phase IV (KMG-IV): sequencing the most valuable type-strain genomes for metagenomic binning, comparative biology and taxonomic classification.</title>
        <authorList>
            <person name="Goeker M."/>
        </authorList>
    </citation>
    <scope>NUCLEOTIDE SEQUENCE [LARGE SCALE GENOMIC DNA]</scope>
    <source>
        <strain evidence="3 4">DSM 100316</strain>
    </source>
</reference>
<dbReference type="PANTHER" id="PTHR13774">
    <property type="entry name" value="PHENAZINE BIOSYNTHESIS PROTEIN"/>
    <property type="match status" value="1"/>
</dbReference>
<dbReference type="Pfam" id="PF02567">
    <property type="entry name" value="PhzC-PhzF"/>
    <property type="match status" value="1"/>
</dbReference>
<organism evidence="3 4">
    <name type="scientific">Sinobacterium caligoides</name>
    <dbReference type="NCBI Taxonomy" id="933926"/>
    <lineage>
        <taxon>Bacteria</taxon>
        <taxon>Pseudomonadati</taxon>
        <taxon>Pseudomonadota</taxon>
        <taxon>Gammaproteobacteria</taxon>
        <taxon>Cellvibrionales</taxon>
        <taxon>Spongiibacteraceae</taxon>
        <taxon>Sinobacterium</taxon>
    </lineage>
</organism>